<dbReference type="OrthoDB" id="552636at2759"/>
<dbReference type="InterPro" id="IPR052396">
    <property type="entry name" value="Meiotic_Drive_Suppr_Kinase"/>
</dbReference>
<dbReference type="PANTHER" id="PTHR37171:SF1">
    <property type="entry name" value="SERINE_THREONINE-PROTEIN KINASE YRZF-RELATED"/>
    <property type="match status" value="1"/>
</dbReference>
<dbReference type="PANTHER" id="PTHR37171">
    <property type="entry name" value="SERINE/THREONINE-PROTEIN KINASE YRZF-RELATED"/>
    <property type="match status" value="1"/>
</dbReference>
<evidence type="ECO:0000313" key="2">
    <source>
        <dbReference type="EMBL" id="KAG2501381.1"/>
    </source>
</evidence>
<evidence type="ECO:0008006" key="4">
    <source>
        <dbReference type="Google" id="ProtNLM"/>
    </source>
</evidence>
<comment type="caution">
    <text evidence="2">The sequence shown here is derived from an EMBL/GenBank/DDBJ whole genome shotgun (WGS) entry which is preliminary data.</text>
</comment>
<keyword evidence="3" id="KW-1185">Reference proteome</keyword>
<sequence>MSLTYRSPGSPVPERPLVFHLGPLSPGVRANDIHGQCEAAGLGKPAAATPSDNAAATTGAEPGASQQSTPPAPAPNLVTLHMLRCLSEGDDGTVLEGLCGGTPMVYEGDVWGLAAYCRESKAYIALASLQGLAVPQVMGHGQMPYLMRYVAMRPLAGRTLADVPRAERSGAVADAALEALLAVQRCCPGFVHGDVQLENFMLLEPPAAGAAAEEGPEGCGAAAGGGSCTGGGGGGGSSGGGGGPRCVLLDFARSRLDGDTRAQQRELAKLRGLLGLGPGGG</sequence>
<dbReference type="AlphaFoldDB" id="A0A835YI45"/>
<proteinExistence type="predicted"/>
<reference evidence="2" key="1">
    <citation type="journal article" date="2020" name="bioRxiv">
        <title>Comparative genomics of Chlamydomonas.</title>
        <authorList>
            <person name="Craig R.J."/>
            <person name="Hasan A.R."/>
            <person name="Ness R.W."/>
            <person name="Keightley P.D."/>
        </authorList>
    </citation>
    <scope>NUCLEOTIDE SEQUENCE</scope>
    <source>
        <strain evidence="2">CCAP 11/70</strain>
    </source>
</reference>
<name>A0A835YI45_9CHLO</name>
<organism evidence="2 3">
    <name type="scientific">Edaphochlamys debaryana</name>
    <dbReference type="NCBI Taxonomy" id="47281"/>
    <lineage>
        <taxon>Eukaryota</taxon>
        <taxon>Viridiplantae</taxon>
        <taxon>Chlorophyta</taxon>
        <taxon>core chlorophytes</taxon>
        <taxon>Chlorophyceae</taxon>
        <taxon>CS clade</taxon>
        <taxon>Chlamydomonadales</taxon>
        <taxon>Chlamydomonadales incertae sedis</taxon>
        <taxon>Edaphochlamys</taxon>
    </lineage>
</organism>
<dbReference type="EMBL" id="JAEHOE010000002">
    <property type="protein sequence ID" value="KAG2501381.1"/>
    <property type="molecule type" value="Genomic_DNA"/>
</dbReference>
<dbReference type="Proteomes" id="UP000612055">
    <property type="component" value="Unassembled WGS sequence"/>
</dbReference>
<feature type="compositionally biased region" description="Low complexity" evidence="1">
    <location>
        <begin position="46"/>
        <end position="58"/>
    </location>
</feature>
<gene>
    <name evidence="2" type="ORF">HYH03_001169</name>
</gene>
<feature type="region of interest" description="Disordered" evidence="1">
    <location>
        <begin position="42"/>
        <end position="74"/>
    </location>
</feature>
<evidence type="ECO:0000256" key="1">
    <source>
        <dbReference type="SAM" id="MobiDB-lite"/>
    </source>
</evidence>
<evidence type="ECO:0000313" key="3">
    <source>
        <dbReference type="Proteomes" id="UP000612055"/>
    </source>
</evidence>
<protein>
    <recommendedName>
        <fullName evidence="4">Aminoglycoside phosphotransferase domain-containing protein</fullName>
    </recommendedName>
</protein>
<dbReference type="SUPFAM" id="SSF56112">
    <property type="entry name" value="Protein kinase-like (PK-like)"/>
    <property type="match status" value="1"/>
</dbReference>
<accession>A0A835YI45</accession>
<dbReference type="InterPro" id="IPR011009">
    <property type="entry name" value="Kinase-like_dom_sf"/>
</dbReference>